<dbReference type="AlphaFoldDB" id="A0A0E9SBS1"/>
<accession>A0A0E9SBS1</accession>
<sequence>MLALFGSEASGHKCMRIANRNLLIKTIVLESKHSTHYTKWRSSYVKYLSCFIYRTY</sequence>
<name>A0A0E9SBS1_ANGAN</name>
<proteinExistence type="predicted"/>
<evidence type="ECO:0000313" key="1">
    <source>
        <dbReference type="EMBL" id="JAH37953.1"/>
    </source>
</evidence>
<dbReference type="EMBL" id="GBXM01070624">
    <property type="protein sequence ID" value="JAH37953.1"/>
    <property type="molecule type" value="Transcribed_RNA"/>
</dbReference>
<reference evidence="1" key="2">
    <citation type="journal article" date="2015" name="Fish Shellfish Immunol.">
        <title>Early steps in the European eel (Anguilla anguilla)-Vibrio vulnificus interaction in the gills: Role of the RtxA13 toxin.</title>
        <authorList>
            <person name="Callol A."/>
            <person name="Pajuelo D."/>
            <person name="Ebbesson L."/>
            <person name="Teles M."/>
            <person name="MacKenzie S."/>
            <person name="Amaro C."/>
        </authorList>
    </citation>
    <scope>NUCLEOTIDE SEQUENCE</scope>
</reference>
<reference evidence="1" key="1">
    <citation type="submission" date="2014-11" db="EMBL/GenBank/DDBJ databases">
        <authorList>
            <person name="Amaro Gonzalez C."/>
        </authorList>
    </citation>
    <scope>NUCLEOTIDE SEQUENCE</scope>
</reference>
<protein>
    <submittedName>
        <fullName evidence="1">Uncharacterized protein</fullName>
    </submittedName>
</protein>
<organism evidence="1">
    <name type="scientific">Anguilla anguilla</name>
    <name type="common">European freshwater eel</name>
    <name type="synonym">Muraena anguilla</name>
    <dbReference type="NCBI Taxonomy" id="7936"/>
    <lineage>
        <taxon>Eukaryota</taxon>
        <taxon>Metazoa</taxon>
        <taxon>Chordata</taxon>
        <taxon>Craniata</taxon>
        <taxon>Vertebrata</taxon>
        <taxon>Euteleostomi</taxon>
        <taxon>Actinopterygii</taxon>
        <taxon>Neopterygii</taxon>
        <taxon>Teleostei</taxon>
        <taxon>Anguilliformes</taxon>
        <taxon>Anguillidae</taxon>
        <taxon>Anguilla</taxon>
    </lineage>
</organism>